<name>A0A1B7M0Z9_9MICC</name>
<feature type="transmembrane region" description="Helical" evidence="1">
    <location>
        <begin position="23"/>
        <end position="43"/>
    </location>
</feature>
<dbReference type="STRING" id="1837282.A6F49_07340"/>
<sequence length="202" mass="22234">MSYDAVAAEPVIRIPWRKGRRMLVLFGSGAFVIVSALMLWLSASSLLNDSTSSGRTWIVCIVGIIGVVFFGAIAVGAIKNYFGHKDTTALALSAAGVTDQTQIVGPLPTMPWSMIEQYNIAEYQRQLFLVFQLRDVEAYQRIIESSRTMRTAFKFNTKIFGVPVHAITIKNLQGSPEDIIGALYQVTNVPPGHPLARTDQTQ</sequence>
<protein>
    <submittedName>
        <fullName evidence="2">Uncharacterized protein</fullName>
    </submittedName>
</protein>
<proteinExistence type="predicted"/>
<dbReference type="InterPro" id="IPR048136">
    <property type="entry name" value="STM3941-like"/>
</dbReference>
<keyword evidence="3" id="KW-1185">Reference proteome</keyword>
<keyword evidence="1" id="KW-0472">Membrane</keyword>
<accession>A0A1B7M0Z9</accession>
<dbReference type="Proteomes" id="UP000078292">
    <property type="component" value="Unassembled WGS sequence"/>
</dbReference>
<dbReference type="EMBL" id="LXEY01000014">
    <property type="protein sequence ID" value="OAV62102.1"/>
    <property type="molecule type" value="Genomic_DNA"/>
</dbReference>
<dbReference type="RefSeq" id="WP_043057238.1">
    <property type="nucleotide sequence ID" value="NZ_LXEY01000014.1"/>
</dbReference>
<feature type="transmembrane region" description="Helical" evidence="1">
    <location>
        <begin position="55"/>
        <end position="78"/>
    </location>
</feature>
<comment type="caution">
    <text evidence="2">The sequence shown here is derived from an EMBL/GenBank/DDBJ whole genome shotgun (WGS) entry which is preliminary data.</text>
</comment>
<dbReference type="OrthoDB" id="9828477at2"/>
<reference evidence="2 3" key="1">
    <citation type="submission" date="2016-04" db="EMBL/GenBank/DDBJ databases">
        <title>First whole genome shotgun sequence of the bacterium Enteractinococcus sp. strain UASWS1574.</title>
        <authorList>
            <person name="Crovadore J."/>
            <person name="Chablais R."/>
            <person name="Lefort F."/>
        </authorList>
    </citation>
    <scope>NUCLEOTIDE SEQUENCE [LARGE SCALE GENOMIC DNA]</scope>
    <source>
        <strain evidence="2 3">UASWS1574</strain>
    </source>
</reference>
<organism evidence="2 3">
    <name type="scientific">Enteractinococcus helveticum</name>
    <dbReference type="NCBI Taxonomy" id="1837282"/>
    <lineage>
        <taxon>Bacteria</taxon>
        <taxon>Bacillati</taxon>
        <taxon>Actinomycetota</taxon>
        <taxon>Actinomycetes</taxon>
        <taxon>Micrococcales</taxon>
        <taxon>Micrococcaceae</taxon>
    </lineage>
</organism>
<dbReference type="AlphaFoldDB" id="A0A1B7M0Z9"/>
<dbReference type="NCBIfam" id="NF041635">
    <property type="entry name" value="STM3941_fam"/>
    <property type="match status" value="1"/>
</dbReference>
<evidence type="ECO:0000313" key="2">
    <source>
        <dbReference type="EMBL" id="OAV62102.1"/>
    </source>
</evidence>
<keyword evidence="1" id="KW-0812">Transmembrane</keyword>
<evidence type="ECO:0000313" key="3">
    <source>
        <dbReference type="Proteomes" id="UP000078292"/>
    </source>
</evidence>
<gene>
    <name evidence="2" type="ORF">A6F49_07340</name>
</gene>
<keyword evidence="1" id="KW-1133">Transmembrane helix</keyword>
<evidence type="ECO:0000256" key="1">
    <source>
        <dbReference type="SAM" id="Phobius"/>
    </source>
</evidence>